<evidence type="ECO:0000313" key="6">
    <source>
        <dbReference type="Proteomes" id="UP000186817"/>
    </source>
</evidence>
<organism evidence="5 6">
    <name type="scientific">Symbiodinium microadriaticum</name>
    <name type="common">Dinoflagellate</name>
    <name type="synonym">Zooxanthella microadriatica</name>
    <dbReference type="NCBI Taxonomy" id="2951"/>
    <lineage>
        <taxon>Eukaryota</taxon>
        <taxon>Sar</taxon>
        <taxon>Alveolata</taxon>
        <taxon>Dinophyceae</taxon>
        <taxon>Suessiales</taxon>
        <taxon>Symbiodiniaceae</taxon>
        <taxon>Symbiodinium</taxon>
    </lineage>
</organism>
<dbReference type="Pfam" id="PF05903">
    <property type="entry name" value="Peptidase_C97"/>
    <property type="match status" value="1"/>
</dbReference>
<dbReference type="InterPro" id="IPR042266">
    <property type="entry name" value="PPPDE_sf"/>
</dbReference>
<evidence type="ECO:0000256" key="4">
    <source>
        <dbReference type="SAM" id="MobiDB-lite"/>
    </source>
</evidence>
<comment type="similarity">
    <text evidence="1">Belongs to the DeSI family.</text>
</comment>
<dbReference type="AlphaFoldDB" id="A0A1Q9DPW9"/>
<dbReference type="GO" id="GO:0016579">
    <property type="term" value="P:protein deubiquitination"/>
    <property type="evidence" value="ECO:0007669"/>
    <property type="project" value="TreeGrafter"/>
</dbReference>
<evidence type="ECO:0000256" key="2">
    <source>
        <dbReference type="ARBA" id="ARBA00022670"/>
    </source>
</evidence>
<dbReference type="GO" id="GO:0101005">
    <property type="term" value="F:deubiquitinase activity"/>
    <property type="evidence" value="ECO:0007669"/>
    <property type="project" value="TreeGrafter"/>
</dbReference>
<evidence type="ECO:0000256" key="1">
    <source>
        <dbReference type="ARBA" id="ARBA00008140"/>
    </source>
</evidence>
<evidence type="ECO:0000313" key="5">
    <source>
        <dbReference type="EMBL" id="OLP97198.1"/>
    </source>
</evidence>
<feature type="region of interest" description="Disordered" evidence="4">
    <location>
        <begin position="768"/>
        <end position="787"/>
    </location>
</feature>
<evidence type="ECO:0000256" key="3">
    <source>
        <dbReference type="ARBA" id="ARBA00022801"/>
    </source>
</evidence>
<name>A0A1Q9DPW9_SYMMI</name>
<comment type="caution">
    <text evidence="5">The sequence shown here is derived from an EMBL/GenBank/DDBJ whole genome shotgun (WGS) entry which is preliminary data.</text>
</comment>
<dbReference type="GO" id="GO:0006508">
    <property type="term" value="P:proteolysis"/>
    <property type="evidence" value="ECO:0007669"/>
    <property type="project" value="UniProtKB-KW"/>
</dbReference>
<dbReference type="SMART" id="SM01179">
    <property type="entry name" value="DUF862"/>
    <property type="match status" value="1"/>
</dbReference>
<dbReference type="PANTHER" id="PTHR12378">
    <property type="entry name" value="DESUMOYLATING ISOPEPTIDASE"/>
    <property type="match status" value="1"/>
</dbReference>
<keyword evidence="3" id="KW-0378">Hydrolase</keyword>
<keyword evidence="2" id="KW-0645">Protease</keyword>
<feature type="compositionally biased region" description="Basic and acidic residues" evidence="4">
    <location>
        <begin position="778"/>
        <end position="787"/>
    </location>
</feature>
<gene>
    <name evidence="5" type="ORF">AK812_SmicGene20540</name>
</gene>
<dbReference type="OrthoDB" id="410213at2759"/>
<keyword evidence="6" id="KW-1185">Reference proteome</keyword>
<sequence>MQQLGPAPANPRDDSCERLNRLEEAALAKTTGSEFEEYRKALEAWRKAHPGYQPSCRTDALGKQLCKDGAKLSALLGPATGDEWDAWMRELAVHEATPDDCANFAARQVVEMWPPHVWHWPQQTSEVILDELLGDAEYASYADALHLAPPFGAPQVKFRHRPQGRFQMHRVEQLNHWRVLRKAVPGLELSQLEQVVEFGGGTGNLPATFSDLGYTGVHFVYDFPTMILMQRYWLHYSGVPAVLGMDVPQGTVRSTGNMRIVLENSLSDELVSHLDTSKLQDSLFVATYSFTEADFESRAKIWRVVKKFGVIQLAFWAQFYGKDNMRHLEELVETDLKPSHWVAWWTMPPGWHATPGIAYYLVAVRKDRGNVRRLRCVEELGCTSSTAHMLLLENQPPLRVLGRARRGQLEFSSDQAWSPFEKGMVVAQIVRIRNNTLRTFCITPGDYFYKTSIDGQPVSDCKIEVPPGFDQASEGLTIPWESVSGTGLEISEADAQIRCVVGPVDFDSEERDWLQFRRDDWEPAHHKKWMPLGQRHLLGTVGSSTDLALTFRDSKSDCTSNPSPIEEVVHFESAMKAALPNTVFLNIFDLASALSVPNSMLCNTMFNTIGAFHTAIEVYGEEWAFYRTPNPTSCGVCKSLRPRHHPVHVYRQSVNLGSTMLKDWEVRYLIRAKLATKWPGGTYDLLRHNCIHFCQELALALGVSPVPAWVRNLHETGASVFQLPWPLSSVKSLLFGDRPALMDAPGEQQSEHPETASNAAATEVTFTSTTSQAGHTLSHVDRKTFPG</sequence>
<protein>
    <submittedName>
        <fullName evidence="5">DeSI-like protein</fullName>
    </submittedName>
</protein>
<dbReference type="Gene3D" id="3.90.1720.30">
    <property type="entry name" value="PPPDE domains"/>
    <property type="match status" value="1"/>
</dbReference>
<proteinExistence type="inferred from homology"/>
<dbReference type="Proteomes" id="UP000186817">
    <property type="component" value="Unassembled WGS sequence"/>
</dbReference>
<dbReference type="PROSITE" id="PS51858">
    <property type="entry name" value="PPPDE"/>
    <property type="match status" value="1"/>
</dbReference>
<dbReference type="InterPro" id="IPR008580">
    <property type="entry name" value="PPPDE_dom"/>
</dbReference>
<accession>A0A1Q9DPW9</accession>
<reference evidence="5 6" key="1">
    <citation type="submission" date="2016-02" db="EMBL/GenBank/DDBJ databases">
        <title>Genome analysis of coral dinoflagellate symbionts highlights evolutionary adaptations to a symbiotic lifestyle.</title>
        <authorList>
            <person name="Aranda M."/>
            <person name="Li Y."/>
            <person name="Liew Y.J."/>
            <person name="Baumgarten S."/>
            <person name="Simakov O."/>
            <person name="Wilson M."/>
            <person name="Piel J."/>
            <person name="Ashoor H."/>
            <person name="Bougouffa S."/>
            <person name="Bajic V.B."/>
            <person name="Ryu T."/>
            <person name="Ravasi T."/>
            <person name="Bayer T."/>
            <person name="Micklem G."/>
            <person name="Kim H."/>
            <person name="Bhak J."/>
            <person name="Lajeunesse T.C."/>
            <person name="Voolstra C.R."/>
        </authorList>
    </citation>
    <scope>NUCLEOTIDE SEQUENCE [LARGE SCALE GENOMIC DNA]</scope>
    <source>
        <strain evidence="5 6">CCMP2467</strain>
    </source>
</reference>
<dbReference type="EMBL" id="LSRX01000443">
    <property type="protein sequence ID" value="OLP97198.1"/>
    <property type="molecule type" value="Genomic_DNA"/>
</dbReference>
<dbReference type="PANTHER" id="PTHR12378:SF9">
    <property type="entry name" value="OS06G0107000 PROTEIN"/>
    <property type="match status" value="1"/>
</dbReference>